<keyword evidence="7" id="KW-0503">Monooxygenase</keyword>
<dbReference type="GO" id="GO:0034650">
    <property type="term" value="P:cortisol metabolic process"/>
    <property type="evidence" value="ECO:0007669"/>
    <property type="project" value="TreeGrafter"/>
</dbReference>
<proteinExistence type="inferred from homology"/>
<dbReference type="AlphaFoldDB" id="A0AAW0MFP1"/>
<evidence type="ECO:0000256" key="2">
    <source>
        <dbReference type="ARBA" id="ARBA00010617"/>
    </source>
</evidence>
<dbReference type="GO" id="GO:0004497">
    <property type="term" value="F:monooxygenase activity"/>
    <property type="evidence" value="ECO:0007669"/>
    <property type="project" value="UniProtKB-KW"/>
</dbReference>
<sequence>MSALLQSWSRSGLLRSRTAGPSLVPRLVSVQRVDSSSSVSAQVQDQTGTKTRLKTIKDLPKVGFPKLLYRLIVKGFYNRMHELQLYEKNLYGPVYRDGLRTVALASAELLEEVLRRDEKFPVRGDMSLWKEYRDTQGIGYGPFTEEGQRWYGLRSVLNRKMLLPKESLQFGPVIRDVVRDFTDRVQVLRKSSPSGTWWRTSPTSSTLLSGGRERERREVKKSKREDRDREERIKREEKKEISKRGEKRERKMRGEKRERRGRREKRVREEESERKEEKEKKKSRREEKEREREREREEDGRKRESREKKEGKEREKKRERREKERERKREREVRKKSEQGRGERVKERERERESERAGEKESQGRARERREKRKRKGESGEKREWKRERRK</sequence>
<evidence type="ECO:0000256" key="8">
    <source>
        <dbReference type="SAM" id="MobiDB-lite"/>
    </source>
</evidence>
<feature type="compositionally biased region" description="Basic and acidic residues" evidence="8">
    <location>
        <begin position="211"/>
        <end position="249"/>
    </location>
</feature>
<dbReference type="GO" id="GO:0016705">
    <property type="term" value="F:oxidoreductase activity, acting on paired donors, with incorporation or reduction of molecular oxygen"/>
    <property type="evidence" value="ECO:0007669"/>
    <property type="project" value="InterPro"/>
</dbReference>
<evidence type="ECO:0000313" key="10">
    <source>
        <dbReference type="Proteomes" id="UP001460270"/>
    </source>
</evidence>
<dbReference type="PANTHER" id="PTHR24279">
    <property type="entry name" value="CYTOCHROME P450"/>
    <property type="match status" value="1"/>
</dbReference>
<dbReference type="GO" id="GO:0006700">
    <property type="term" value="P:C21-steroid hormone biosynthetic process"/>
    <property type="evidence" value="ECO:0007669"/>
    <property type="project" value="TreeGrafter"/>
</dbReference>
<evidence type="ECO:0000313" key="9">
    <source>
        <dbReference type="EMBL" id="KAK7877930.1"/>
    </source>
</evidence>
<feature type="compositionally biased region" description="Basic and acidic residues" evidence="8">
    <location>
        <begin position="377"/>
        <end position="391"/>
    </location>
</feature>
<comment type="caution">
    <text evidence="9">The sequence shown here is derived from an EMBL/GenBank/DDBJ whole genome shotgun (WGS) entry which is preliminary data.</text>
</comment>
<evidence type="ECO:0000256" key="5">
    <source>
        <dbReference type="ARBA" id="ARBA00023002"/>
    </source>
</evidence>
<keyword evidence="6" id="KW-0408">Iron</keyword>
<dbReference type="EMBL" id="JBBPFD010000664">
    <property type="protein sequence ID" value="KAK7877930.1"/>
    <property type="molecule type" value="Genomic_DNA"/>
</dbReference>
<dbReference type="GO" id="GO:0006704">
    <property type="term" value="P:glucocorticoid biosynthetic process"/>
    <property type="evidence" value="ECO:0007669"/>
    <property type="project" value="TreeGrafter"/>
</dbReference>
<feature type="region of interest" description="Disordered" evidence="8">
    <location>
        <begin position="192"/>
        <end position="391"/>
    </location>
</feature>
<dbReference type="SUPFAM" id="SSF48264">
    <property type="entry name" value="Cytochrome P450"/>
    <property type="match status" value="1"/>
</dbReference>
<dbReference type="GO" id="GO:0005506">
    <property type="term" value="F:iron ion binding"/>
    <property type="evidence" value="ECO:0007669"/>
    <property type="project" value="InterPro"/>
</dbReference>
<feature type="compositionally biased region" description="Basic and acidic residues" evidence="8">
    <location>
        <begin position="266"/>
        <end position="369"/>
    </location>
</feature>
<reference evidence="10" key="1">
    <citation type="submission" date="2024-04" db="EMBL/GenBank/DDBJ databases">
        <title>Salinicola lusitanus LLJ914,a marine bacterium isolated from the Okinawa Trough.</title>
        <authorList>
            <person name="Li J."/>
        </authorList>
    </citation>
    <scope>NUCLEOTIDE SEQUENCE [LARGE SCALE GENOMIC DNA]</scope>
</reference>
<evidence type="ECO:0000256" key="6">
    <source>
        <dbReference type="ARBA" id="ARBA00023004"/>
    </source>
</evidence>
<dbReference type="Pfam" id="PF00067">
    <property type="entry name" value="p450"/>
    <property type="match status" value="1"/>
</dbReference>
<organism evidence="9 10">
    <name type="scientific">Mugilogobius chulae</name>
    <name type="common">yellowstripe goby</name>
    <dbReference type="NCBI Taxonomy" id="88201"/>
    <lineage>
        <taxon>Eukaryota</taxon>
        <taxon>Metazoa</taxon>
        <taxon>Chordata</taxon>
        <taxon>Craniata</taxon>
        <taxon>Vertebrata</taxon>
        <taxon>Euteleostomi</taxon>
        <taxon>Actinopterygii</taxon>
        <taxon>Neopterygii</taxon>
        <taxon>Teleostei</taxon>
        <taxon>Neoteleostei</taxon>
        <taxon>Acanthomorphata</taxon>
        <taxon>Gobiaria</taxon>
        <taxon>Gobiiformes</taxon>
        <taxon>Gobioidei</taxon>
        <taxon>Gobiidae</taxon>
        <taxon>Gobionellinae</taxon>
        <taxon>Mugilogobius</taxon>
    </lineage>
</organism>
<name>A0AAW0MFP1_9GOBI</name>
<protein>
    <submittedName>
        <fullName evidence="9">Uncharacterized protein</fullName>
    </submittedName>
</protein>
<comment type="cofactor">
    <cofactor evidence="1">
        <name>heme</name>
        <dbReference type="ChEBI" id="CHEBI:30413"/>
    </cofactor>
</comment>
<dbReference type="Proteomes" id="UP001460270">
    <property type="component" value="Unassembled WGS sequence"/>
</dbReference>
<accession>A0AAW0MFP1</accession>
<dbReference type="Gene3D" id="1.10.630.10">
    <property type="entry name" value="Cytochrome P450"/>
    <property type="match status" value="1"/>
</dbReference>
<dbReference type="GO" id="GO:0008203">
    <property type="term" value="P:cholesterol metabolic process"/>
    <property type="evidence" value="ECO:0007669"/>
    <property type="project" value="TreeGrafter"/>
</dbReference>
<evidence type="ECO:0000256" key="3">
    <source>
        <dbReference type="ARBA" id="ARBA00022617"/>
    </source>
</evidence>
<dbReference type="PANTHER" id="PTHR24279:SF123">
    <property type="entry name" value="CYTOCHROME P450 FAMILY 27 SUBFAMILY A MEMBER 1"/>
    <property type="match status" value="1"/>
</dbReference>
<dbReference type="InterPro" id="IPR050479">
    <property type="entry name" value="CYP11_CYP27_families"/>
</dbReference>
<keyword evidence="5" id="KW-0560">Oxidoreductase</keyword>
<feature type="compositionally biased region" description="Basic residues" evidence="8">
    <location>
        <begin position="250"/>
        <end position="265"/>
    </location>
</feature>
<dbReference type="GO" id="GO:0005743">
    <property type="term" value="C:mitochondrial inner membrane"/>
    <property type="evidence" value="ECO:0007669"/>
    <property type="project" value="TreeGrafter"/>
</dbReference>
<keyword evidence="3" id="KW-0349">Heme</keyword>
<evidence type="ECO:0000256" key="4">
    <source>
        <dbReference type="ARBA" id="ARBA00022723"/>
    </source>
</evidence>
<feature type="compositionally biased region" description="Low complexity" evidence="8">
    <location>
        <begin position="192"/>
        <end position="210"/>
    </location>
</feature>
<gene>
    <name evidence="9" type="ORF">WMY93_031406</name>
</gene>
<dbReference type="GO" id="GO:0020037">
    <property type="term" value="F:heme binding"/>
    <property type="evidence" value="ECO:0007669"/>
    <property type="project" value="InterPro"/>
</dbReference>
<dbReference type="InterPro" id="IPR001128">
    <property type="entry name" value="Cyt_P450"/>
</dbReference>
<dbReference type="GO" id="GO:0071375">
    <property type="term" value="P:cellular response to peptide hormone stimulus"/>
    <property type="evidence" value="ECO:0007669"/>
    <property type="project" value="TreeGrafter"/>
</dbReference>
<comment type="similarity">
    <text evidence="2">Belongs to the cytochrome P450 family.</text>
</comment>
<keyword evidence="4" id="KW-0479">Metal-binding</keyword>
<keyword evidence="10" id="KW-1185">Reference proteome</keyword>
<evidence type="ECO:0000256" key="1">
    <source>
        <dbReference type="ARBA" id="ARBA00001971"/>
    </source>
</evidence>
<dbReference type="InterPro" id="IPR036396">
    <property type="entry name" value="Cyt_P450_sf"/>
</dbReference>
<evidence type="ECO:0000256" key="7">
    <source>
        <dbReference type="ARBA" id="ARBA00023033"/>
    </source>
</evidence>